<gene>
    <name evidence="11" type="ORF">HK097_005016</name>
</gene>
<reference evidence="11" key="1">
    <citation type="submission" date="2020-05" db="EMBL/GenBank/DDBJ databases">
        <title>Phylogenomic resolution of chytrid fungi.</title>
        <authorList>
            <person name="Stajich J.E."/>
            <person name="Amses K."/>
            <person name="Simmons R."/>
            <person name="Seto K."/>
            <person name="Myers J."/>
            <person name="Bonds A."/>
            <person name="Quandt C.A."/>
            <person name="Barry K."/>
            <person name="Liu P."/>
            <person name="Grigoriev I."/>
            <person name="Longcore J.E."/>
            <person name="James T.Y."/>
        </authorList>
    </citation>
    <scope>NUCLEOTIDE SEQUENCE</scope>
    <source>
        <strain evidence="11">JEL0318</strain>
    </source>
</reference>
<keyword evidence="12" id="KW-1185">Reference proteome</keyword>
<evidence type="ECO:0000256" key="5">
    <source>
        <dbReference type="ARBA" id="ARBA00022525"/>
    </source>
</evidence>
<dbReference type="InterPro" id="IPR017853">
    <property type="entry name" value="GH"/>
</dbReference>
<feature type="transmembrane region" description="Helical" evidence="9">
    <location>
        <begin position="275"/>
        <end position="296"/>
    </location>
</feature>
<evidence type="ECO:0000256" key="4">
    <source>
        <dbReference type="ARBA" id="ARBA00012706"/>
    </source>
</evidence>
<dbReference type="EC" id="3.2.1.78" evidence="4"/>
<dbReference type="InterPro" id="IPR045053">
    <property type="entry name" value="MAN-like"/>
</dbReference>
<protein>
    <recommendedName>
        <fullName evidence="4">mannan endo-1,4-beta-mannosidase</fullName>
        <ecNumber evidence="4">3.2.1.78</ecNumber>
    </recommendedName>
</protein>
<dbReference type="AlphaFoldDB" id="A0AAD5S2V2"/>
<accession>A0AAD5S2V2</accession>
<evidence type="ECO:0000256" key="3">
    <source>
        <dbReference type="ARBA" id="ARBA00005641"/>
    </source>
</evidence>
<evidence type="ECO:0000259" key="10">
    <source>
        <dbReference type="Pfam" id="PF26410"/>
    </source>
</evidence>
<dbReference type="PANTHER" id="PTHR31451">
    <property type="match status" value="1"/>
</dbReference>
<dbReference type="GO" id="GO:0005576">
    <property type="term" value="C:extracellular region"/>
    <property type="evidence" value="ECO:0007669"/>
    <property type="project" value="UniProtKB-SubCell"/>
</dbReference>
<name>A0AAD5S2V2_9FUNG</name>
<dbReference type="EMBL" id="JADGJD010002369">
    <property type="protein sequence ID" value="KAJ3032960.1"/>
    <property type="molecule type" value="Genomic_DNA"/>
</dbReference>
<evidence type="ECO:0000256" key="6">
    <source>
        <dbReference type="ARBA" id="ARBA00022729"/>
    </source>
</evidence>
<keyword evidence="7" id="KW-0378">Hydrolase</keyword>
<comment type="similarity">
    <text evidence="3">Belongs to the glycosyl hydrolase 5 (cellulase A) family.</text>
</comment>
<keyword evidence="9" id="KW-1133">Transmembrane helix</keyword>
<keyword evidence="8" id="KW-0326">Glycosidase</keyword>
<dbReference type="Pfam" id="PF26410">
    <property type="entry name" value="GH5_mannosidase"/>
    <property type="match status" value="1"/>
</dbReference>
<comment type="subcellular location">
    <subcellularLocation>
        <location evidence="2">Secreted</location>
    </subcellularLocation>
</comment>
<keyword evidence="9" id="KW-0812">Transmembrane</keyword>
<keyword evidence="5" id="KW-0964">Secreted</keyword>
<organism evidence="11 12">
    <name type="scientific">Rhizophlyctis rosea</name>
    <dbReference type="NCBI Taxonomy" id="64517"/>
    <lineage>
        <taxon>Eukaryota</taxon>
        <taxon>Fungi</taxon>
        <taxon>Fungi incertae sedis</taxon>
        <taxon>Chytridiomycota</taxon>
        <taxon>Chytridiomycota incertae sedis</taxon>
        <taxon>Chytridiomycetes</taxon>
        <taxon>Rhizophlyctidales</taxon>
        <taxon>Rhizophlyctidaceae</taxon>
        <taxon>Rhizophlyctis</taxon>
    </lineage>
</organism>
<feature type="domain" description="Glycoside hydrolase family 5" evidence="10">
    <location>
        <begin position="111"/>
        <end position="271"/>
    </location>
</feature>
<comment type="catalytic activity">
    <reaction evidence="1">
        <text>Random hydrolysis of (1-&gt;4)-beta-D-mannosidic linkages in mannans, galactomannans and glucomannans.</text>
        <dbReference type="EC" id="3.2.1.78"/>
    </reaction>
</comment>
<dbReference type="SUPFAM" id="SSF51445">
    <property type="entry name" value="(Trans)glycosidases"/>
    <property type="match status" value="1"/>
</dbReference>
<proteinExistence type="inferred from homology"/>
<dbReference type="InterPro" id="IPR001547">
    <property type="entry name" value="Glyco_hydro_5"/>
</dbReference>
<evidence type="ECO:0000256" key="8">
    <source>
        <dbReference type="ARBA" id="ARBA00023295"/>
    </source>
</evidence>
<dbReference type="Proteomes" id="UP001212841">
    <property type="component" value="Unassembled WGS sequence"/>
</dbReference>
<feature type="non-terminal residue" evidence="11">
    <location>
        <position position="1"/>
    </location>
</feature>
<keyword evidence="6" id="KW-0732">Signal</keyword>
<evidence type="ECO:0000256" key="9">
    <source>
        <dbReference type="SAM" id="Phobius"/>
    </source>
</evidence>
<evidence type="ECO:0000313" key="12">
    <source>
        <dbReference type="Proteomes" id="UP001212841"/>
    </source>
</evidence>
<keyword evidence="9" id="KW-0472">Membrane</keyword>
<evidence type="ECO:0000256" key="7">
    <source>
        <dbReference type="ARBA" id="ARBA00022801"/>
    </source>
</evidence>
<dbReference type="PANTHER" id="PTHR31451:SF39">
    <property type="entry name" value="MANNAN ENDO-1,4-BETA-MANNOSIDASE 1"/>
    <property type="match status" value="1"/>
</dbReference>
<dbReference type="Gene3D" id="3.20.20.80">
    <property type="entry name" value="Glycosidases"/>
    <property type="match status" value="1"/>
</dbReference>
<comment type="caution">
    <text evidence="11">The sequence shown here is derived from an EMBL/GenBank/DDBJ whole genome shotgun (WGS) entry which is preliminary data.</text>
</comment>
<evidence type="ECO:0000256" key="1">
    <source>
        <dbReference type="ARBA" id="ARBA00001678"/>
    </source>
</evidence>
<dbReference type="GO" id="GO:0016985">
    <property type="term" value="F:mannan endo-1,4-beta-mannosidase activity"/>
    <property type="evidence" value="ECO:0007669"/>
    <property type="project" value="UniProtKB-EC"/>
</dbReference>
<evidence type="ECO:0000313" key="11">
    <source>
        <dbReference type="EMBL" id="KAJ3032960.1"/>
    </source>
</evidence>
<sequence>MSSSLPPAQQKPSSQFITLKNGILTDPTTSLPFRFATYNIPNLGLVEDPPYPWSLPTPYEQTDTLLSIQQIGGRVARIYTLSIQNENGSGLLKHVVVANGTGTESVTLGLNERMMVVMDRALAIASQHDVRIIIPFIDNWEWWGGIESFTSLHGSSNRDDFYTSQAIRASFLSLITTIVERNNTITGIRYKNDPTILAWETGNELMSSDNKKPPPWEWTTSIAKHVRQIDSNHLFIDGGYGKVGWPSEVLTDPNVDVLSNHYYPEGVDMFSAGEWVGIVLLVVVFLASTATFWTVWSKPEKIPWLRQTTSDNKMKPPHTFRKRLTLTLLFLLIILSLSLTLYITITRLNHPPFIRRLHHDAQLAQSHGKSLIIGEFGLAPVEDCAKLLDEIIDGKYSHTVTGALAWSLRGHSHYGGFYTHKELNGYESYHHPGFASSPGFPKDEMDMTSLIRAASFRLAVLTNYSIPLLTPPAPPQIFNISITGEIWWRGSTGARQYTVEREEVGRNGSWKEVGVVDGNVKAGMPAFVVGDGSGGAGRWRVR</sequence>
<evidence type="ECO:0000256" key="2">
    <source>
        <dbReference type="ARBA" id="ARBA00004613"/>
    </source>
</evidence>
<feature type="transmembrane region" description="Helical" evidence="9">
    <location>
        <begin position="324"/>
        <end position="345"/>
    </location>
</feature>